<sequence length="449" mass="50703">MKTWFFVFFFCFSIYTFGIKSTNVPVYVMLPLDTVNNDGTLNNPTQLATWFQKLKSGNVEGVMTDVWWGIVEKEEKQYNWSAYQQLLTLVKNAGLKLQCVMSFHQCGINVGDQCYILLPPWVLSVGQSNPDIFYTDMHGHRDQEYLSLSIDNRAVLNGRTAINVYQDFMTSFKNTFGSDLGSSIVEVQVGLGPSGEMRYPSYQLQDNLWQFPGIGEFQCYDKYMLSDLQNYANENGHSDWGHAGPNNAGTYNSLPSQTGFFSDNGGDNWSSAYGDFFLTWYTNVLINHGDQILGIAKNIFGSYNMRIAAKISGVHWWYMTDSHAAELTAGYYDTINHDGYNDIASMFKKHGVVFDFTCLEMSDSSQPSYAKCGPQELVQLTLHDSLNHGVPYSGENALTCYDNDSYGRIESVAREGITAFTYLRLSSDLVDNQSNWGNFVNFVNAMHNL</sequence>
<evidence type="ECO:0000256" key="6">
    <source>
        <dbReference type="ARBA" id="ARBA00023295"/>
    </source>
</evidence>
<accession>A0A9Q0LFV4</accession>
<evidence type="ECO:0000313" key="11">
    <source>
        <dbReference type="Proteomes" id="UP001149090"/>
    </source>
</evidence>
<evidence type="ECO:0000313" key="10">
    <source>
        <dbReference type="EMBL" id="KAJ5072082.1"/>
    </source>
</evidence>
<protein>
    <recommendedName>
        <fullName evidence="3 8">Beta-amylase</fullName>
        <ecNumber evidence="3 8">3.2.1.2</ecNumber>
    </recommendedName>
</protein>
<keyword evidence="6 8" id="KW-0326">Glycosidase</keyword>
<dbReference type="OrthoDB" id="1660156at2759"/>
<keyword evidence="7 8" id="KW-0624">Polysaccharide degradation</keyword>
<dbReference type="SUPFAM" id="SSF51445">
    <property type="entry name" value="(Trans)glycosidases"/>
    <property type="match status" value="1"/>
</dbReference>
<comment type="similarity">
    <text evidence="2 8">Belongs to the glycosyl hydrolase 14 family.</text>
</comment>
<keyword evidence="5 8" id="KW-0119">Carbohydrate metabolism</keyword>
<dbReference type="GO" id="GO:0016161">
    <property type="term" value="F:beta-amylase activity"/>
    <property type="evidence" value="ECO:0007669"/>
    <property type="project" value="UniProtKB-EC"/>
</dbReference>
<dbReference type="PANTHER" id="PTHR31352:SF1">
    <property type="entry name" value="BETA-AMYLASE 3, CHLOROPLASTIC"/>
    <property type="match status" value="1"/>
</dbReference>
<dbReference type="InterPro" id="IPR018238">
    <property type="entry name" value="Glyco_hydro_14_CS"/>
</dbReference>
<dbReference type="AlphaFoldDB" id="A0A9Q0LFV4"/>
<dbReference type="PROSITE" id="PS00679">
    <property type="entry name" value="BETA_AMYLASE_2"/>
    <property type="match status" value="1"/>
</dbReference>
<evidence type="ECO:0000256" key="7">
    <source>
        <dbReference type="ARBA" id="ARBA00023326"/>
    </source>
</evidence>
<feature type="signal peptide" evidence="9">
    <location>
        <begin position="1"/>
        <end position="18"/>
    </location>
</feature>
<dbReference type="Proteomes" id="UP001149090">
    <property type="component" value="Unassembled WGS sequence"/>
</dbReference>
<dbReference type="Gene3D" id="3.20.20.80">
    <property type="entry name" value="Glycosidases"/>
    <property type="match status" value="1"/>
</dbReference>
<feature type="chain" id="PRO_5040381373" description="Beta-amylase" evidence="9">
    <location>
        <begin position="19"/>
        <end position="449"/>
    </location>
</feature>
<name>A0A9Q0LFV4_ANAIG</name>
<dbReference type="InterPro" id="IPR017853">
    <property type="entry name" value="GH"/>
</dbReference>
<dbReference type="InterPro" id="IPR001554">
    <property type="entry name" value="Glyco_hydro_14"/>
</dbReference>
<comment type="caution">
    <text evidence="10">The sequence shown here is derived from an EMBL/GenBank/DDBJ whole genome shotgun (WGS) entry which is preliminary data.</text>
</comment>
<dbReference type="OMA" id="TADNMKF"/>
<dbReference type="GO" id="GO:0000272">
    <property type="term" value="P:polysaccharide catabolic process"/>
    <property type="evidence" value="ECO:0007669"/>
    <property type="project" value="UniProtKB-KW"/>
</dbReference>
<evidence type="ECO:0000256" key="8">
    <source>
        <dbReference type="RuleBase" id="RU000509"/>
    </source>
</evidence>
<keyword evidence="11" id="KW-1185">Reference proteome</keyword>
<evidence type="ECO:0000256" key="1">
    <source>
        <dbReference type="ARBA" id="ARBA00000546"/>
    </source>
</evidence>
<proteinExistence type="inferred from homology"/>
<evidence type="ECO:0000256" key="4">
    <source>
        <dbReference type="ARBA" id="ARBA00022801"/>
    </source>
</evidence>
<keyword evidence="4 8" id="KW-0378">Hydrolase</keyword>
<evidence type="ECO:0000256" key="9">
    <source>
        <dbReference type="SAM" id="SignalP"/>
    </source>
</evidence>
<evidence type="ECO:0000256" key="2">
    <source>
        <dbReference type="ARBA" id="ARBA00005652"/>
    </source>
</evidence>
<comment type="catalytic activity">
    <reaction evidence="1 8">
        <text>Hydrolysis of (1-&gt;4)-alpha-D-glucosidic linkages in polysaccharides so as to remove successive maltose units from the non-reducing ends of the chains.</text>
        <dbReference type="EC" id="3.2.1.2"/>
    </reaction>
</comment>
<reference evidence="10" key="1">
    <citation type="submission" date="2022-10" db="EMBL/GenBank/DDBJ databases">
        <title>Novel sulphate-reducing endosymbionts in the free-living metamonad Anaeramoeba.</title>
        <authorList>
            <person name="Jerlstrom-Hultqvist J."/>
            <person name="Cepicka I."/>
            <person name="Gallot-Lavallee L."/>
            <person name="Salas-Leiva D."/>
            <person name="Curtis B.A."/>
            <person name="Zahonova K."/>
            <person name="Pipaliya S."/>
            <person name="Dacks J."/>
            <person name="Roger A.J."/>
        </authorList>
    </citation>
    <scope>NUCLEOTIDE SEQUENCE</scope>
    <source>
        <strain evidence="10">BMAN</strain>
    </source>
</reference>
<dbReference type="PRINTS" id="PR00750">
    <property type="entry name" value="BETAAMYLASE"/>
</dbReference>
<dbReference type="EMBL" id="JAPDFW010000083">
    <property type="protein sequence ID" value="KAJ5072082.1"/>
    <property type="molecule type" value="Genomic_DNA"/>
</dbReference>
<organism evidence="10 11">
    <name type="scientific">Anaeramoeba ignava</name>
    <name type="common">Anaerobic marine amoeba</name>
    <dbReference type="NCBI Taxonomy" id="1746090"/>
    <lineage>
        <taxon>Eukaryota</taxon>
        <taxon>Metamonada</taxon>
        <taxon>Anaeramoebidae</taxon>
        <taxon>Anaeramoeba</taxon>
    </lineage>
</organism>
<dbReference type="EC" id="3.2.1.2" evidence="3 8"/>
<evidence type="ECO:0000256" key="3">
    <source>
        <dbReference type="ARBA" id="ARBA00012594"/>
    </source>
</evidence>
<keyword evidence="9" id="KW-0732">Signal</keyword>
<evidence type="ECO:0000256" key="5">
    <source>
        <dbReference type="ARBA" id="ARBA00023277"/>
    </source>
</evidence>
<dbReference type="PANTHER" id="PTHR31352">
    <property type="entry name" value="BETA-AMYLASE 1, CHLOROPLASTIC"/>
    <property type="match status" value="1"/>
</dbReference>
<dbReference type="Pfam" id="PF01373">
    <property type="entry name" value="Glyco_hydro_14"/>
    <property type="match status" value="1"/>
</dbReference>
<gene>
    <name evidence="10" type="ORF">M0811_09726</name>
</gene>